<feature type="transmembrane region" description="Helical" evidence="3">
    <location>
        <begin position="58"/>
        <end position="79"/>
    </location>
</feature>
<keyword evidence="3" id="KW-0812">Transmembrane</keyword>
<reference evidence="6" key="1">
    <citation type="journal article" date="2019" name="Int. J. Syst. Evol. Microbiol.">
        <title>The Global Catalogue of Microorganisms (GCM) 10K type strain sequencing project: providing services to taxonomists for standard genome sequencing and annotation.</title>
        <authorList>
            <consortium name="The Broad Institute Genomics Platform"/>
            <consortium name="The Broad Institute Genome Sequencing Center for Infectious Disease"/>
            <person name="Wu L."/>
            <person name="Ma J."/>
        </authorList>
    </citation>
    <scope>NUCLEOTIDE SEQUENCE [LARGE SCALE GENOMIC DNA]</scope>
    <source>
        <strain evidence="6">JCM 16548</strain>
    </source>
</reference>
<dbReference type="PANTHER" id="PTHR10566:SF113">
    <property type="entry name" value="PROTEIN ACTIVITY OF BC1 COMPLEX KINASE 7, CHLOROPLASTIC"/>
    <property type="match status" value="1"/>
</dbReference>
<dbReference type="PROSITE" id="PS50011">
    <property type="entry name" value="PROTEIN_KINASE_DOM"/>
    <property type="match status" value="1"/>
</dbReference>
<feature type="transmembrane region" description="Helical" evidence="3">
    <location>
        <begin position="619"/>
        <end position="646"/>
    </location>
</feature>
<dbReference type="EMBL" id="BAAAYX010000003">
    <property type="protein sequence ID" value="GAA3696993.1"/>
    <property type="molecule type" value="Genomic_DNA"/>
</dbReference>
<feature type="transmembrane region" description="Helical" evidence="3">
    <location>
        <begin position="99"/>
        <end position="120"/>
    </location>
</feature>
<feature type="transmembrane region" description="Helical" evidence="3">
    <location>
        <begin position="658"/>
        <end position="679"/>
    </location>
</feature>
<dbReference type="InterPro" id="IPR004147">
    <property type="entry name" value="ABC1_dom"/>
</dbReference>
<dbReference type="PANTHER" id="PTHR10566">
    <property type="entry name" value="CHAPERONE-ACTIVITY OF BC1 COMPLEX CABC1 -RELATED"/>
    <property type="match status" value="1"/>
</dbReference>
<sequence>MSQTTAPVASRVAATEPSEGPTRQEADVYSVVGVIALVLVTGAISTTGRRVLGVPVGWPRSLVVGLLMGVATALALPWLQIQIGLLNPREAGSDLVVLSVIYALVMAWSFLIGIALLVVLELIIPTGSVGTPVGWIRGLREQNRRTRRYLDVLGIAARHGLGGFLRRSRDTEVSVAERHGSFTARALRSALNDGGVTFIKIGQMLSSRPDIVGPTFARELSSLQTDSTPLPWSELEPVVRAALPRPVEEVFVSVDADPLAVASVAQVHAARLLSGEEVVLKIQKPRARTQVTADLDIASRLAQRLETSTAWARTLGLVAIVEGFAASLRDELDYLIEADNMLAVTATLGERTGLRVPRVHTELSSSTVLVLERLDGVPLGAAGNELAALPDSTRHDLANLLLSTVLDQVLVGGVFHSDLHPGNVLLGPDGELQLLDFGSVGRLDNGSRAAITTLLLAVDRSSAMIATDALMDLLEPPEESVDQRRLEREVGELLLRYRTSTNSSSGLFTALFGLFTRYEFKVPPQVAAGLRTLATVEGTLRLIEPSLDLIPRARDQGQAIFRESQSLSSVREAIDNELISLIPLVRRLPRRLNKITEDLELGRITLNLRVLGDRRDRSFLVSVTQQIVVAILAAAATLAAVILLVAPGSPLLAPTIGLYPIMGFCLLFIGFVLALRALVLSFRREWSV</sequence>
<evidence type="ECO:0000259" key="4">
    <source>
        <dbReference type="PROSITE" id="PS50011"/>
    </source>
</evidence>
<evidence type="ECO:0000313" key="6">
    <source>
        <dbReference type="Proteomes" id="UP001500051"/>
    </source>
</evidence>
<dbReference type="InterPro" id="IPR050154">
    <property type="entry name" value="UbiB_kinase"/>
</dbReference>
<dbReference type="Gene3D" id="1.10.510.10">
    <property type="entry name" value="Transferase(Phosphotransferase) domain 1"/>
    <property type="match status" value="1"/>
</dbReference>
<name>A0ABP7D0Y0_9ACTN</name>
<proteinExistence type="inferred from homology"/>
<keyword evidence="3" id="KW-1133">Transmembrane helix</keyword>
<dbReference type="CDD" id="cd05121">
    <property type="entry name" value="ABC1_ADCK3-like"/>
    <property type="match status" value="1"/>
</dbReference>
<evidence type="ECO:0000256" key="2">
    <source>
        <dbReference type="SAM" id="MobiDB-lite"/>
    </source>
</evidence>
<dbReference type="Proteomes" id="UP001500051">
    <property type="component" value="Unassembled WGS sequence"/>
</dbReference>
<gene>
    <name evidence="5" type="ORF">GCM10022204_11150</name>
</gene>
<comment type="similarity">
    <text evidence="1">Belongs to the protein kinase superfamily. ADCK protein kinase family.</text>
</comment>
<evidence type="ECO:0000313" key="5">
    <source>
        <dbReference type="EMBL" id="GAA3696993.1"/>
    </source>
</evidence>
<organism evidence="5 6">
    <name type="scientific">Microlunatus aurantiacus</name>
    <dbReference type="NCBI Taxonomy" id="446786"/>
    <lineage>
        <taxon>Bacteria</taxon>
        <taxon>Bacillati</taxon>
        <taxon>Actinomycetota</taxon>
        <taxon>Actinomycetes</taxon>
        <taxon>Propionibacteriales</taxon>
        <taxon>Propionibacteriaceae</taxon>
        <taxon>Microlunatus</taxon>
    </lineage>
</organism>
<dbReference type="InterPro" id="IPR000719">
    <property type="entry name" value="Prot_kinase_dom"/>
</dbReference>
<keyword evidence="3" id="KW-0472">Membrane</keyword>
<accession>A0ABP7D0Y0</accession>
<feature type="transmembrane region" description="Helical" evidence="3">
    <location>
        <begin position="28"/>
        <end position="46"/>
    </location>
</feature>
<dbReference type="InterPro" id="IPR011009">
    <property type="entry name" value="Kinase-like_dom_sf"/>
</dbReference>
<evidence type="ECO:0000256" key="1">
    <source>
        <dbReference type="ARBA" id="ARBA00009670"/>
    </source>
</evidence>
<evidence type="ECO:0000256" key="3">
    <source>
        <dbReference type="SAM" id="Phobius"/>
    </source>
</evidence>
<feature type="domain" description="Protein kinase" evidence="4">
    <location>
        <begin position="253"/>
        <end position="567"/>
    </location>
</feature>
<dbReference type="Pfam" id="PF03109">
    <property type="entry name" value="ABC1"/>
    <property type="match status" value="1"/>
</dbReference>
<comment type="caution">
    <text evidence="5">The sequence shown here is derived from an EMBL/GenBank/DDBJ whole genome shotgun (WGS) entry which is preliminary data.</text>
</comment>
<protein>
    <submittedName>
        <fullName evidence="5">AarF/UbiB family protein</fullName>
    </submittedName>
</protein>
<keyword evidence="6" id="KW-1185">Reference proteome</keyword>
<feature type="region of interest" description="Disordered" evidence="2">
    <location>
        <begin position="1"/>
        <end position="21"/>
    </location>
</feature>
<dbReference type="SUPFAM" id="SSF56112">
    <property type="entry name" value="Protein kinase-like (PK-like)"/>
    <property type="match status" value="1"/>
</dbReference>